<dbReference type="PATRIC" id="fig|743698.3.peg.413"/>
<dbReference type="STRING" id="315358.SERIO_v1c04130"/>
<protein>
    <submittedName>
        <fullName evidence="2">Uncharacterized protein</fullName>
    </submittedName>
</protein>
<accession>A0A0H3XM78</accession>
<feature type="transmembrane region" description="Helical" evidence="1">
    <location>
        <begin position="144"/>
        <end position="169"/>
    </location>
</feature>
<evidence type="ECO:0000256" key="1">
    <source>
        <dbReference type="SAM" id="Phobius"/>
    </source>
</evidence>
<evidence type="ECO:0000313" key="2">
    <source>
        <dbReference type="EMBL" id="AKM53992.1"/>
    </source>
</evidence>
<feature type="transmembrane region" description="Helical" evidence="1">
    <location>
        <begin position="21"/>
        <end position="41"/>
    </location>
</feature>
<name>A0A0H3XM78_9MOLU</name>
<dbReference type="KEGG" id="seri:SERIO_v1c04130"/>
<reference evidence="2 3" key="1">
    <citation type="journal article" date="2015" name="Genome Biol. Evol.">
        <title>Found and Lost: The Fates of Horizontally Acquired Genes in Arthropod-Symbiotic Spiroplasma.</title>
        <authorList>
            <person name="Lo W.S."/>
            <person name="Gasparich G.E."/>
            <person name="Kuo C.H."/>
        </authorList>
    </citation>
    <scope>NUCLEOTIDE SEQUENCE [LARGE SCALE GENOMIC DNA]</scope>
    <source>
        <strain evidence="3">TDA-040725-5</strain>
    </source>
</reference>
<dbReference type="AlphaFoldDB" id="A0A0H3XM78"/>
<dbReference type="EMBL" id="CP011856">
    <property type="protein sequence ID" value="AKM53992.1"/>
    <property type="molecule type" value="Genomic_DNA"/>
</dbReference>
<gene>
    <name evidence="2" type="ORF">SERIO_v1c04130</name>
</gene>
<organism evidence="2 3">
    <name type="scientific">Spiroplasma eriocheiris</name>
    <dbReference type="NCBI Taxonomy" id="315358"/>
    <lineage>
        <taxon>Bacteria</taxon>
        <taxon>Bacillati</taxon>
        <taxon>Mycoplasmatota</taxon>
        <taxon>Mollicutes</taxon>
        <taxon>Entomoplasmatales</taxon>
        <taxon>Spiroplasmataceae</taxon>
        <taxon>Spiroplasma</taxon>
    </lineage>
</organism>
<evidence type="ECO:0000313" key="3">
    <source>
        <dbReference type="Proteomes" id="UP000035661"/>
    </source>
</evidence>
<dbReference type="Proteomes" id="UP000035661">
    <property type="component" value="Chromosome"/>
</dbReference>
<keyword evidence="3" id="KW-1185">Reference proteome</keyword>
<keyword evidence="1" id="KW-1133">Transmembrane helix</keyword>
<feature type="transmembrane region" description="Helical" evidence="1">
    <location>
        <begin position="103"/>
        <end position="132"/>
    </location>
</feature>
<keyword evidence="1" id="KW-0472">Membrane</keyword>
<dbReference type="RefSeq" id="WP_047791243.1">
    <property type="nucleotide sequence ID" value="NZ_CP011856.1"/>
</dbReference>
<sequence length="172" mass="20318">MKLQLFKVYCWLLFKSFVTKIYLFFQIAINLIFTLVIFALVAKNSLNFSDAVALGYFIYYLSFLVFTGFFVVMKSINFFQDDITDNTSYLTTSIMRYSRLNIFLSKFSAIFIITFLTIIISIIIPLLFGYLININYSNYYFNRFYGFILFSIILIITFFSLTIFFSYLFSPA</sequence>
<feature type="transmembrane region" description="Helical" evidence="1">
    <location>
        <begin position="53"/>
        <end position="73"/>
    </location>
</feature>
<proteinExistence type="predicted"/>
<reference evidence="3" key="2">
    <citation type="submission" date="2015-06" db="EMBL/GenBank/DDBJ databases">
        <title>Complete genome sequence of Spiroplasma eriocheiris TDA-040725-5 (DSM 21848).</title>
        <authorList>
            <person name="Lo W.-S."/>
            <person name="Kuo C.-H."/>
        </authorList>
    </citation>
    <scope>NUCLEOTIDE SEQUENCE [LARGE SCALE GENOMIC DNA]</scope>
    <source>
        <strain evidence="3">TDA-040725-5</strain>
    </source>
</reference>
<keyword evidence="1" id="KW-0812">Transmembrane</keyword>